<dbReference type="SUPFAM" id="SSF52540">
    <property type="entry name" value="P-loop containing nucleoside triphosphate hydrolases"/>
    <property type="match status" value="1"/>
</dbReference>
<gene>
    <name evidence="1" type="ORF">SAMN02745180_02932</name>
</gene>
<dbReference type="Gene3D" id="3.40.50.300">
    <property type="entry name" value="P-loop containing nucleotide triphosphate hydrolases"/>
    <property type="match status" value="1"/>
</dbReference>
<keyword evidence="1" id="KW-0808">Transferase</keyword>
<dbReference type="GO" id="GO:0016301">
    <property type="term" value="F:kinase activity"/>
    <property type="evidence" value="ECO:0007669"/>
    <property type="project" value="UniProtKB-KW"/>
</dbReference>
<name>A0A1M5ZBT3_9FIRM</name>
<dbReference type="InterPro" id="IPR027417">
    <property type="entry name" value="P-loop_NTPase"/>
</dbReference>
<evidence type="ECO:0000313" key="2">
    <source>
        <dbReference type="Proteomes" id="UP000184389"/>
    </source>
</evidence>
<organism evidence="1 2">
    <name type="scientific">Sporanaerobacter acetigenes DSM 13106</name>
    <dbReference type="NCBI Taxonomy" id="1123281"/>
    <lineage>
        <taxon>Bacteria</taxon>
        <taxon>Bacillati</taxon>
        <taxon>Bacillota</taxon>
        <taxon>Tissierellia</taxon>
        <taxon>Tissierellales</taxon>
        <taxon>Sporanaerobacteraceae</taxon>
        <taxon>Sporanaerobacter</taxon>
    </lineage>
</organism>
<dbReference type="Proteomes" id="UP000184389">
    <property type="component" value="Unassembled WGS sequence"/>
</dbReference>
<dbReference type="OrthoDB" id="9790407at2"/>
<reference evidence="1 2" key="1">
    <citation type="submission" date="2016-11" db="EMBL/GenBank/DDBJ databases">
        <authorList>
            <person name="Jaros S."/>
            <person name="Januszkiewicz K."/>
            <person name="Wedrychowicz H."/>
        </authorList>
    </citation>
    <scope>NUCLEOTIDE SEQUENCE [LARGE SCALE GENOMIC DNA]</scope>
    <source>
        <strain evidence="1 2">DSM 13106</strain>
    </source>
</reference>
<accession>A0A1M5ZBT3</accession>
<evidence type="ECO:0000313" key="1">
    <source>
        <dbReference type="EMBL" id="SHI21629.1"/>
    </source>
</evidence>
<keyword evidence="2" id="KW-1185">Reference proteome</keyword>
<dbReference type="Pfam" id="PF13238">
    <property type="entry name" value="AAA_18"/>
    <property type="match status" value="1"/>
</dbReference>
<dbReference type="RefSeq" id="WP_072745509.1">
    <property type="nucleotide sequence ID" value="NZ_FQXR01000032.1"/>
</dbReference>
<protein>
    <submittedName>
        <fullName evidence="1">Shikimate kinase</fullName>
    </submittedName>
</protein>
<proteinExistence type="predicted"/>
<dbReference type="EMBL" id="FQXR01000032">
    <property type="protein sequence ID" value="SHI21629.1"/>
    <property type="molecule type" value="Genomic_DNA"/>
</dbReference>
<dbReference type="AlphaFoldDB" id="A0A1M5ZBT3"/>
<keyword evidence="1" id="KW-0418">Kinase</keyword>
<sequence>MKNIFFINGTMGVGKTTTSRELQRLLPKCAFLDGDWCWDMNPFIVTDETKNMVEDNICYILNNFLRCSEYENIIFCWVMHEEYIIESILSRLNLQNTILYKISLICSEQSLVERISKDVESGIRRKDVIERSVARLNNYLLMDTIKIDVSNIDSKQAAQQIINYI</sequence>
<dbReference type="STRING" id="1123281.SAMN02745180_02932"/>